<evidence type="ECO:0000313" key="3">
    <source>
        <dbReference type="EMBL" id="EJW21811.1"/>
    </source>
</evidence>
<dbReference type="SUPFAM" id="SSF117916">
    <property type="entry name" value="Fe-S cluster assembly (FSCA) domain-like"/>
    <property type="match status" value="1"/>
</dbReference>
<dbReference type="PATRIC" id="fig|1220535.3.peg.203"/>
<dbReference type="InterPro" id="IPR002744">
    <property type="entry name" value="MIP18-like"/>
</dbReference>
<dbReference type="InterPro" id="IPR014291">
    <property type="entry name" value="SUF_FeS_clus_asmbl-assoc"/>
</dbReference>
<organism evidence="3 4">
    <name type="scientific">alpha proteobacterium IMCC14465</name>
    <dbReference type="NCBI Taxonomy" id="1220535"/>
    <lineage>
        <taxon>Bacteria</taxon>
        <taxon>Pseudomonadati</taxon>
        <taxon>Pseudomonadota</taxon>
        <taxon>Alphaproteobacteria</taxon>
        <taxon>PS1 clade</taxon>
    </lineage>
</organism>
<dbReference type="eggNOG" id="COG2151">
    <property type="taxonomic scope" value="Bacteria"/>
</dbReference>
<proteinExistence type="predicted"/>
<dbReference type="PANTHER" id="PTHR42831:SF1">
    <property type="entry name" value="FE-S PROTEIN MATURATION AUXILIARY FACTOR YITW"/>
    <property type="match status" value="1"/>
</dbReference>
<reference evidence="3 4" key="1">
    <citation type="journal article" date="2012" name="J. Bacteriol.">
        <title>Genome Sequence of Strain IMCC14465, Isolated from the East Sea, Belonging to the PS1 Clade of Alphaproteobacteria.</title>
        <authorList>
            <person name="Yang S.J."/>
            <person name="Kang I."/>
            <person name="Cho J.C."/>
        </authorList>
    </citation>
    <scope>NUCLEOTIDE SEQUENCE [LARGE SCALE GENOMIC DNA]</scope>
    <source>
        <strain evidence="3 4">IMCC14465</strain>
    </source>
</reference>
<comment type="caution">
    <text evidence="3">The sequence shown here is derived from an EMBL/GenBank/DDBJ whole genome shotgun (WGS) entry which is preliminary data.</text>
</comment>
<dbReference type="EMBL" id="ALYF01000002">
    <property type="protein sequence ID" value="EJW21811.1"/>
    <property type="molecule type" value="Genomic_DNA"/>
</dbReference>
<feature type="region of interest" description="Disordered" evidence="1">
    <location>
        <begin position="1"/>
        <end position="51"/>
    </location>
</feature>
<dbReference type="InterPro" id="IPR052339">
    <property type="entry name" value="Fe-S_Maturation_MIP18"/>
</dbReference>
<feature type="domain" description="MIP18 family-like" evidence="2">
    <location>
        <begin position="58"/>
        <end position="130"/>
    </location>
</feature>
<evidence type="ECO:0000259" key="2">
    <source>
        <dbReference type="Pfam" id="PF01883"/>
    </source>
</evidence>
<dbReference type="Pfam" id="PF01883">
    <property type="entry name" value="FeS_assembly_P"/>
    <property type="match status" value="1"/>
</dbReference>
<name>J9DIS4_9PROT</name>
<dbReference type="AlphaFoldDB" id="J9DIS4"/>
<dbReference type="STRING" id="1220535.IMCC14465_02050"/>
<feature type="compositionally biased region" description="Basic and acidic residues" evidence="1">
    <location>
        <begin position="1"/>
        <end position="11"/>
    </location>
</feature>
<dbReference type="Proteomes" id="UP000004836">
    <property type="component" value="Unassembled WGS sequence"/>
</dbReference>
<dbReference type="Gene3D" id="3.30.300.130">
    <property type="entry name" value="Fe-S cluster assembly (FSCA)"/>
    <property type="match status" value="1"/>
</dbReference>
<protein>
    <recommendedName>
        <fullName evidence="2">MIP18 family-like domain-containing protein</fullName>
    </recommendedName>
</protein>
<keyword evidence="4" id="KW-1185">Reference proteome</keyword>
<dbReference type="InterPro" id="IPR034904">
    <property type="entry name" value="FSCA_dom_sf"/>
</dbReference>
<accession>J9DIS4</accession>
<evidence type="ECO:0000313" key="4">
    <source>
        <dbReference type="Proteomes" id="UP000004836"/>
    </source>
</evidence>
<gene>
    <name evidence="3" type="ORF">IMCC14465_02050</name>
</gene>
<dbReference type="PANTHER" id="PTHR42831">
    <property type="entry name" value="FE-S PROTEIN MATURATION AUXILIARY FACTOR YITW"/>
    <property type="match status" value="1"/>
</dbReference>
<evidence type="ECO:0000256" key="1">
    <source>
        <dbReference type="SAM" id="MobiDB-lite"/>
    </source>
</evidence>
<feature type="compositionally biased region" description="Low complexity" evidence="1">
    <location>
        <begin position="34"/>
        <end position="51"/>
    </location>
</feature>
<sequence length="153" mass="16585">MSESTPDKEMPVIDTSPEISKDISGNLADDASVSDAPAESAEQPAASEMSPEMHALTDEIVGALKSVYDPEIPVDIYELGLIYRVEVTDDRDVNIDMTLTAPGCPVAEQMPVWVQDAVSALDGIGDVKVNMVFEPPWEPSRMTDEARVALNMF</sequence>
<dbReference type="NCBIfam" id="TIGR02945">
    <property type="entry name" value="SUF_assoc"/>
    <property type="match status" value="1"/>
</dbReference>